<feature type="region of interest" description="Disordered" evidence="1">
    <location>
        <begin position="15"/>
        <end position="51"/>
    </location>
</feature>
<dbReference type="AlphaFoldDB" id="A0AAD5U534"/>
<dbReference type="InterPro" id="IPR028322">
    <property type="entry name" value="PNRC-like_rgn"/>
</dbReference>
<accession>A0AAD5U534</accession>
<proteinExistence type="predicted"/>
<dbReference type="Proteomes" id="UP001211065">
    <property type="component" value="Unassembled WGS sequence"/>
</dbReference>
<reference evidence="2" key="1">
    <citation type="submission" date="2020-05" db="EMBL/GenBank/DDBJ databases">
        <title>Phylogenomic resolution of chytrid fungi.</title>
        <authorList>
            <person name="Stajich J.E."/>
            <person name="Amses K."/>
            <person name="Simmons R."/>
            <person name="Seto K."/>
            <person name="Myers J."/>
            <person name="Bonds A."/>
            <person name="Quandt C.A."/>
            <person name="Barry K."/>
            <person name="Liu P."/>
            <person name="Grigoriev I."/>
            <person name="Longcore J.E."/>
            <person name="James T.Y."/>
        </authorList>
    </citation>
    <scope>NUCLEOTIDE SEQUENCE</scope>
    <source>
        <strain evidence="2">JEL0476</strain>
    </source>
</reference>
<evidence type="ECO:0000313" key="2">
    <source>
        <dbReference type="EMBL" id="KAJ3224647.1"/>
    </source>
</evidence>
<protein>
    <submittedName>
        <fullName evidence="2">Uncharacterized protein</fullName>
    </submittedName>
</protein>
<keyword evidence="3" id="KW-1185">Reference proteome</keyword>
<feature type="compositionally biased region" description="Polar residues" evidence="1">
    <location>
        <begin position="74"/>
        <end position="89"/>
    </location>
</feature>
<feature type="compositionally biased region" description="Low complexity" evidence="1">
    <location>
        <begin position="38"/>
        <end position="51"/>
    </location>
</feature>
<name>A0AAD5U534_9FUNG</name>
<dbReference type="GO" id="GO:0016071">
    <property type="term" value="P:mRNA metabolic process"/>
    <property type="evidence" value="ECO:0007669"/>
    <property type="project" value="UniProtKB-ARBA"/>
</dbReference>
<feature type="compositionally biased region" description="Polar residues" evidence="1">
    <location>
        <begin position="153"/>
        <end position="171"/>
    </location>
</feature>
<gene>
    <name evidence="2" type="ORF">HK099_008124</name>
</gene>
<evidence type="ECO:0000256" key="1">
    <source>
        <dbReference type="SAM" id="MobiDB-lite"/>
    </source>
</evidence>
<dbReference type="EMBL" id="JADGJW010000086">
    <property type="protein sequence ID" value="KAJ3224647.1"/>
    <property type="molecule type" value="Genomic_DNA"/>
</dbReference>
<organism evidence="2 3">
    <name type="scientific">Clydaea vesicula</name>
    <dbReference type="NCBI Taxonomy" id="447962"/>
    <lineage>
        <taxon>Eukaryota</taxon>
        <taxon>Fungi</taxon>
        <taxon>Fungi incertae sedis</taxon>
        <taxon>Chytridiomycota</taxon>
        <taxon>Chytridiomycota incertae sedis</taxon>
        <taxon>Chytridiomycetes</taxon>
        <taxon>Lobulomycetales</taxon>
        <taxon>Lobulomycetaceae</taxon>
        <taxon>Clydaea</taxon>
    </lineage>
</organism>
<feature type="region of interest" description="Disordered" evidence="1">
    <location>
        <begin position="64"/>
        <end position="111"/>
    </location>
</feature>
<comment type="caution">
    <text evidence="2">The sequence shown here is derived from an EMBL/GenBank/DDBJ whole genome shotgun (WGS) entry which is preliminary data.</text>
</comment>
<evidence type="ECO:0000313" key="3">
    <source>
        <dbReference type="Proteomes" id="UP001211065"/>
    </source>
</evidence>
<feature type="region of interest" description="Disordered" evidence="1">
    <location>
        <begin position="153"/>
        <end position="175"/>
    </location>
</feature>
<dbReference type="Pfam" id="PF15365">
    <property type="entry name" value="PNRC"/>
    <property type="match status" value="1"/>
</dbReference>
<sequence>MEKLSFQPALYIAEPKKPVTAASKKAVSKKKPKPQPKLPQQRFQNNSQQQPQVIDTAVDFSVNEHQSEKIDLQMKSNKSLNHGQKNTTPKSKKVLDGTQNSNKVKPPSYSQQLQVTPQKQQTQKVKKVKSFSNERVHQMDGNIFVDSQSQLQKSANKIQHGNATPKKTGQSPLDKLNYKQNSSFPDINKYAGANFQNSPTPDSLPLPIFNKNFQKNTDALVNQSEPSSYNERDILSQHPQYIRLKNFDNNVNETIYSKSAEEMRGGYFPHQSQNFFQSPFSKNHHANSHQHYNTINQNFKFGSIKQENEDVFSMDDEVFQNDKVQQDNFFNSRDDYNSTETNLNLRKKSFDLLYMLNPSSVPKDLNSFQNSYSKSGNLDEIGKELKSMLKIG</sequence>